<feature type="transmembrane region" description="Helical" evidence="1">
    <location>
        <begin position="344"/>
        <end position="368"/>
    </location>
</feature>
<evidence type="ECO:0000256" key="1">
    <source>
        <dbReference type="SAM" id="Phobius"/>
    </source>
</evidence>
<gene>
    <name evidence="4" type="ORF">CH333_01055</name>
</gene>
<dbReference type="InterPro" id="IPR036116">
    <property type="entry name" value="FN3_sf"/>
</dbReference>
<comment type="caution">
    <text evidence="4">The sequence shown here is derived from an EMBL/GenBank/DDBJ whole genome shotgun (WGS) entry which is preliminary data.</text>
</comment>
<keyword evidence="2" id="KW-0732">Signal</keyword>
<name>A0A235BYU9_UNCW3</name>
<reference evidence="4 5" key="1">
    <citation type="submission" date="2017-07" db="EMBL/GenBank/DDBJ databases">
        <title>Recovery of genomes from metagenomes via a dereplication, aggregation, and scoring strategy.</title>
        <authorList>
            <person name="Sieber C.M."/>
            <person name="Probst A.J."/>
            <person name="Sharrar A."/>
            <person name="Thomas B.C."/>
            <person name="Hess M."/>
            <person name="Tringe S.G."/>
            <person name="Banfield J.F."/>
        </authorList>
    </citation>
    <scope>NUCLEOTIDE SEQUENCE [LARGE SCALE GENOMIC DNA]</scope>
    <source>
        <strain evidence="4">JGI_Cruoil_03_44_89</strain>
    </source>
</reference>
<dbReference type="InterPro" id="IPR003961">
    <property type="entry name" value="FN3_dom"/>
</dbReference>
<keyword evidence="1" id="KW-0812">Transmembrane</keyword>
<dbReference type="AlphaFoldDB" id="A0A235BYU9"/>
<dbReference type="SUPFAM" id="SSF49265">
    <property type="entry name" value="Fibronectin type III"/>
    <property type="match status" value="1"/>
</dbReference>
<evidence type="ECO:0000256" key="2">
    <source>
        <dbReference type="SAM" id="SignalP"/>
    </source>
</evidence>
<keyword evidence="1" id="KW-0472">Membrane</keyword>
<evidence type="ECO:0000313" key="4">
    <source>
        <dbReference type="EMBL" id="OYD17384.1"/>
    </source>
</evidence>
<dbReference type="InterPro" id="IPR013783">
    <property type="entry name" value="Ig-like_fold"/>
</dbReference>
<proteinExistence type="predicted"/>
<organism evidence="4 5">
    <name type="scientific">candidate division WOR-3 bacterium JGI_Cruoil_03_44_89</name>
    <dbReference type="NCBI Taxonomy" id="1973748"/>
    <lineage>
        <taxon>Bacteria</taxon>
        <taxon>Bacteria division WOR-3</taxon>
    </lineage>
</organism>
<feature type="signal peptide" evidence="2">
    <location>
        <begin position="1"/>
        <end position="23"/>
    </location>
</feature>
<protein>
    <recommendedName>
        <fullName evidence="3">Fibronectin type-III domain-containing protein</fullName>
    </recommendedName>
</protein>
<dbReference type="InterPro" id="IPR046642">
    <property type="entry name" value="DUF6754"/>
</dbReference>
<evidence type="ECO:0000313" key="5">
    <source>
        <dbReference type="Proteomes" id="UP000215215"/>
    </source>
</evidence>
<feature type="chain" id="PRO_5012986074" description="Fibronectin type-III domain-containing protein" evidence="2">
    <location>
        <begin position="24"/>
        <end position="371"/>
    </location>
</feature>
<dbReference type="Pfam" id="PF20539">
    <property type="entry name" value="DUF6754"/>
    <property type="match status" value="1"/>
</dbReference>
<dbReference type="EMBL" id="NOZQ01000021">
    <property type="protein sequence ID" value="OYD17384.1"/>
    <property type="molecule type" value="Genomic_DNA"/>
</dbReference>
<feature type="transmembrane region" description="Helical" evidence="1">
    <location>
        <begin position="122"/>
        <end position="142"/>
    </location>
</feature>
<dbReference type="PROSITE" id="PS50853">
    <property type="entry name" value="FN3"/>
    <property type="match status" value="1"/>
</dbReference>
<keyword evidence="1" id="KW-1133">Transmembrane helix</keyword>
<dbReference type="Gene3D" id="2.60.40.10">
    <property type="entry name" value="Immunoglobulins"/>
    <property type="match status" value="1"/>
</dbReference>
<accession>A0A235BYU9</accession>
<dbReference type="Proteomes" id="UP000215215">
    <property type="component" value="Unassembled WGS sequence"/>
</dbReference>
<evidence type="ECO:0000259" key="3">
    <source>
        <dbReference type="PROSITE" id="PS50853"/>
    </source>
</evidence>
<sequence length="371" mass="40219">MVFFFVLFFIPSVLLQSITNLTAFDTPNDAGGSITITWNVATELQTGGIVRYEIFRSKSASGGYENIGIALSNKTKYVDTSARDGMDYYYYVVAVSKEGETGKSGIFGPVSSTLQWFNTKRWNVLVILVFLIFAFFFYINLARKGIKTFIRKIPGLEALDDAVGRSTEMGKPILYIPGLWGLTNVTVLASLSILRRVAKKTAEYGARIMIPNANPLVMTATQEVVKEAYLEAGRPDLYNEKDIFFLTGDQFGYAAGCDGIIVREKPGAIFLLGVFAAESLILAETGNSIGAIQISGTTSTLQLPFFVASCDYTLIGEEMLAAASYLSGEPVMLGSLKGEDLAKIVMILLIIVGALLTTFGVVDITGLFSTG</sequence>
<feature type="domain" description="Fibronectin type-III" evidence="3">
    <location>
        <begin position="17"/>
        <end position="122"/>
    </location>
</feature>
<dbReference type="CDD" id="cd00063">
    <property type="entry name" value="FN3"/>
    <property type="match status" value="1"/>
</dbReference>